<dbReference type="Proteomes" id="UP000265520">
    <property type="component" value="Unassembled WGS sequence"/>
</dbReference>
<sequence length="34" mass="3893">MMGSVSSVETLDIRRNSARNRLYALIARKRVTRA</sequence>
<evidence type="ECO:0000313" key="1">
    <source>
        <dbReference type="EMBL" id="MCI96315.1"/>
    </source>
</evidence>
<accession>A0A392WBV2</accession>
<reference evidence="1 2" key="1">
    <citation type="journal article" date="2018" name="Front. Plant Sci.">
        <title>Red Clover (Trifolium pratense) and Zigzag Clover (T. medium) - A Picture of Genomic Similarities and Differences.</title>
        <authorList>
            <person name="Dluhosova J."/>
            <person name="Istvanek J."/>
            <person name="Nedelnik J."/>
            <person name="Repkova J."/>
        </authorList>
    </citation>
    <scope>NUCLEOTIDE SEQUENCE [LARGE SCALE GENOMIC DNA]</scope>
    <source>
        <strain evidence="2">cv. 10/8</strain>
        <tissue evidence="1">Leaf</tissue>
    </source>
</reference>
<name>A0A392WBV2_9FABA</name>
<comment type="caution">
    <text evidence="1">The sequence shown here is derived from an EMBL/GenBank/DDBJ whole genome shotgun (WGS) entry which is preliminary data.</text>
</comment>
<proteinExistence type="predicted"/>
<dbReference type="EMBL" id="LXQA011411463">
    <property type="protein sequence ID" value="MCI96315.1"/>
    <property type="molecule type" value="Genomic_DNA"/>
</dbReference>
<protein>
    <submittedName>
        <fullName evidence="1">Uncharacterized protein</fullName>
    </submittedName>
</protein>
<keyword evidence="2" id="KW-1185">Reference proteome</keyword>
<organism evidence="1 2">
    <name type="scientific">Trifolium medium</name>
    <dbReference type="NCBI Taxonomy" id="97028"/>
    <lineage>
        <taxon>Eukaryota</taxon>
        <taxon>Viridiplantae</taxon>
        <taxon>Streptophyta</taxon>
        <taxon>Embryophyta</taxon>
        <taxon>Tracheophyta</taxon>
        <taxon>Spermatophyta</taxon>
        <taxon>Magnoliopsida</taxon>
        <taxon>eudicotyledons</taxon>
        <taxon>Gunneridae</taxon>
        <taxon>Pentapetalae</taxon>
        <taxon>rosids</taxon>
        <taxon>fabids</taxon>
        <taxon>Fabales</taxon>
        <taxon>Fabaceae</taxon>
        <taxon>Papilionoideae</taxon>
        <taxon>50 kb inversion clade</taxon>
        <taxon>NPAAA clade</taxon>
        <taxon>Hologalegina</taxon>
        <taxon>IRL clade</taxon>
        <taxon>Trifolieae</taxon>
        <taxon>Trifolium</taxon>
    </lineage>
</organism>
<dbReference type="AlphaFoldDB" id="A0A392WBV2"/>
<evidence type="ECO:0000313" key="2">
    <source>
        <dbReference type="Proteomes" id="UP000265520"/>
    </source>
</evidence>
<feature type="non-terminal residue" evidence="1">
    <location>
        <position position="34"/>
    </location>
</feature>